<dbReference type="PATRIC" id="fig|1197174.4.peg.3143"/>
<proteinExistence type="predicted"/>
<comment type="caution">
    <text evidence="1">The sequence shown here is derived from an EMBL/GenBank/DDBJ whole genome shotgun (WGS) entry which is preliminary data.</text>
</comment>
<protein>
    <submittedName>
        <fullName evidence="1">Uncharacterized protein</fullName>
    </submittedName>
</protein>
<dbReference type="AlphaFoldDB" id="J2IAA0"/>
<dbReference type="EMBL" id="ALAB01000041">
    <property type="protein sequence ID" value="EJI84007.1"/>
    <property type="molecule type" value="Genomic_DNA"/>
</dbReference>
<evidence type="ECO:0000313" key="1">
    <source>
        <dbReference type="EMBL" id="EJI84007.1"/>
    </source>
</evidence>
<organism evidence="1 2">
    <name type="scientific">Alishewanella aestuarii B11</name>
    <dbReference type="NCBI Taxonomy" id="1197174"/>
    <lineage>
        <taxon>Bacteria</taxon>
        <taxon>Pseudomonadati</taxon>
        <taxon>Pseudomonadota</taxon>
        <taxon>Gammaproteobacteria</taxon>
        <taxon>Alteromonadales</taxon>
        <taxon>Alteromonadaceae</taxon>
        <taxon>Alishewanella</taxon>
    </lineage>
</organism>
<keyword evidence="2" id="KW-1185">Reference proteome</keyword>
<sequence>MAANGAQPVSLAVGLCRLFGYNAGHFSSRAKAHFSAV</sequence>
<accession>J2IAA0</accession>
<dbReference type="Proteomes" id="UP000012043">
    <property type="component" value="Unassembled WGS sequence"/>
</dbReference>
<evidence type="ECO:0000313" key="2">
    <source>
        <dbReference type="Proteomes" id="UP000012043"/>
    </source>
</evidence>
<gene>
    <name evidence="1" type="ORF">AEST_32130</name>
</gene>
<reference evidence="1 2" key="1">
    <citation type="journal article" date="2012" name="J. Bacteriol.">
        <title>Genome Sequence of Pectin-Degrading Alishewanella aestuarii Strain B11T, Isolated from Tidal Flat Sediment.</title>
        <authorList>
            <person name="Jung J."/>
            <person name="Choi S."/>
            <person name="Chun J."/>
            <person name="Park W."/>
        </authorList>
    </citation>
    <scope>NUCLEOTIDE SEQUENCE [LARGE SCALE GENOMIC DNA]</scope>
    <source>
        <strain evidence="1 2">B11</strain>
    </source>
</reference>
<name>J2IAA0_9ALTE</name>